<keyword evidence="2 5" id="KW-0575">Peroxidase</keyword>
<dbReference type="FunFam" id="3.40.30.10:FF:000025">
    <property type="entry name" value="Glutathione peroxidase"/>
    <property type="match status" value="1"/>
</dbReference>
<dbReference type="CDD" id="cd00340">
    <property type="entry name" value="GSH_Peroxidase"/>
    <property type="match status" value="1"/>
</dbReference>
<dbReference type="AlphaFoldDB" id="F0WSB5"/>
<dbReference type="PROSITE" id="PS51355">
    <property type="entry name" value="GLUTATHIONE_PEROXID_3"/>
    <property type="match status" value="1"/>
</dbReference>
<dbReference type="GO" id="GO:0006979">
    <property type="term" value="P:response to oxidative stress"/>
    <property type="evidence" value="ECO:0007669"/>
    <property type="project" value="InterPro"/>
</dbReference>
<dbReference type="PIRSF" id="PIRSF000303">
    <property type="entry name" value="Glutathion_perox"/>
    <property type="match status" value="1"/>
</dbReference>
<dbReference type="Pfam" id="PF00255">
    <property type="entry name" value="GSHPx"/>
    <property type="match status" value="1"/>
</dbReference>
<dbReference type="SUPFAM" id="SSF52833">
    <property type="entry name" value="Thioredoxin-like"/>
    <property type="match status" value="1"/>
</dbReference>
<evidence type="ECO:0000313" key="7">
    <source>
        <dbReference type="EMBL" id="CCA24234.1"/>
    </source>
</evidence>
<evidence type="ECO:0000256" key="2">
    <source>
        <dbReference type="ARBA" id="ARBA00022559"/>
    </source>
</evidence>
<dbReference type="InterPro" id="IPR029760">
    <property type="entry name" value="GPX_CS"/>
</dbReference>
<name>F0WSB5_9STRA</name>
<keyword evidence="6" id="KW-0732">Signal</keyword>
<evidence type="ECO:0000256" key="1">
    <source>
        <dbReference type="ARBA" id="ARBA00006926"/>
    </source>
</evidence>
<feature type="chain" id="PRO_5003261751" description="Glutathione peroxidase" evidence="6">
    <location>
        <begin position="17"/>
        <end position="186"/>
    </location>
</feature>
<evidence type="ECO:0000256" key="4">
    <source>
        <dbReference type="PIRSR" id="PIRSR000303-1"/>
    </source>
</evidence>
<dbReference type="PANTHER" id="PTHR11592">
    <property type="entry name" value="GLUTATHIONE PEROXIDASE"/>
    <property type="match status" value="1"/>
</dbReference>
<dbReference type="InterPro" id="IPR036249">
    <property type="entry name" value="Thioredoxin-like_sf"/>
</dbReference>
<dbReference type="HOGENOM" id="CLU_029507_0_1_1"/>
<dbReference type="EMBL" id="FR824273">
    <property type="protein sequence ID" value="CCA24234.1"/>
    <property type="molecule type" value="Genomic_DNA"/>
</dbReference>
<dbReference type="SMR" id="F0WSB5"/>
<sequence length="186" mass="21249">MWSRISALFFSPLVYAESQSAYDFHVKDIKGEPVHLLTYRKSPVWLVVNVASACGYADQNYKELQTLYTKYQDQGLVILAFPCNQFNSQESKSNEEILSFVQKRYGVTFPLFEKILVNGPNADPFFKFLTKKQSGFITDDIKWNFTKFLIVQGVPVKRYGTSTRPLDIDSDIQEALANAATIHNDL</sequence>
<protein>
    <recommendedName>
        <fullName evidence="5">Glutathione peroxidase</fullName>
    </recommendedName>
</protein>
<dbReference type="GO" id="GO:0004601">
    <property type="term" value="F:peroxidase activity"/>
    <property type="evidence" value="ECO:0007669"/>
    <property type="project" value="UniProtKB-KW"/>
</dbReference>
<comment type="similarity">
    <text evidence="1 5">Belongs to the glutathione peroxidase family.</text>
</comment>
<dbReference type="PANTHER" id="PTHR11592:SF78">
    <property type="entry name" value="GLUTATHIONE PEROXIDASE"/>
    <property type="match status" value="1"/>
</dbReference>
<evidence type="ECO:0000256" key="6">
    <source>
        <dbReference type="SAM" id="SignalP"/>
    </source>
</evidence>
<organism evidence="7">
    <name type="scientific">Albugo laibachii Nc14</name>
    <dbReference type="NCBI Taxonomy" id="890382"/>
    <lineage>
        <taxon>Eukaryota</taxon>
        <taxon>Sar</taxon>
        <taxon>Stramenopiles</taxon>
        <taxon>Oomycota</taxon>
        <taxon>Peronosporomycetes</taxon>
        <taxon>Albuginales</taxon>
        <taxon>Albuginaceae</taxon>
        <taxon>Albugo</taxon>
    </lineage>
</organism>
<evidence type="ECO:0000256" key="3">
    <source>
        <dbReference type="ARBA" id="ARBA00023002"/>
    </source>
</evidence>
<feature type="signal peptide" evidence="6">
    <location>
        <begin position="1"/>
        <end position="16"/>
    </location>
</feature>
<keyword evidence="3 5" id="KW-0560">Oxidoreductase</keyword>
<feature type="active site" evidence="4">
    <location>
        <position position="54"/>
    </location>
</feature>
<gene>
    <name evidence="7" type="primary">AlNc14C228G9254</name>
    <name evidence="7" type="ORF">ALNC14_103780</name>
</gene>
<reference evidence="7" key="2">
    <citation type="submission" date="2011-02" db="EMBL/GenBank/DDBJ databases">
        <authorList>
            <person name="MacLean D."/>
        </authorList>
    </citation>
    <scope>NUCLEOTIDE SEQUENCE</scope>
</reference>
<proteinExistence type="inferred from homology"/>
<accession>F0WSB5</accession>
<reference evidence="7" key="1">
    <citation type="journal article" date="2011" name="PLoS Biol.">
        <title>Gene gain and loss during evolution of obligate parasitism in the white rust pathogen of Arabidopsis thaliana.</title>
        <authorList>
            <person name="Kemen E."/>
            <person name="Gardiner A."/>
            <person name="Schultz-Larsen T."/>
            <person name="Kemen A.C."/>
            <person name="Balmuth A.L."/>
            <person name="Robert-Seilaniantz A."/>
            <person name="Bailey K."/>
            <person name="Holub E."/>
            <person name="Studholme D.J."/>
            <person name="Maclean D."/>
            <person name="Jones J.D."/>
        </authorList>
    </citation>
    <scope>NUCLEOTIDE SEQUENCE</scope>
</reference>
<dbReference type="Gene3D" id="3.40.30.10">
    <property type="entry name" value="Glutaredoxin"/>
    <property type="match status" value="1"/>
</dbReference>
<dbReference type="PROSITE" id="PS00763">
    <property type="entry name" value="GLUTATHIONE_PEROXID_2"/>
    <property type="match status" value="1"/>
</dbReference>
<dbReference type="InterPro" id="IPR000889">
    <property type="entry name" value="Glutathione_peroxidase"/>
</dbReference>
<evidence type="ECO:0000256" key="5">
    <source>
        <dbReference type="RuleBase" id="RU000499"/>
    </source>
</evidence>
<dbReference type="PRINTS" id="PR01011">
    <property type="entry name" value="GLUTPROXDASE"/>
</dbReference>